<dbReference type="Proteomes" id="UP000659047">
    <property type="component" value="Unassembled WGS sequence"/>
</dbReference>
<reference evidence="2" key="1">
    <citation type="submission" date="2021-01" db="EMBL/GenBank/DDBJ databases">
        <title>Intestinitalea alba gen. nov., sp. nov., a novel genus of the family Enterobacteriaceae, isolated from the gut of the plastic-eating mealworm Tenebrio molitor L.</title>
        <authorList>
            <person name="Yang Y."/>
        </authorList>
    </citation>
    <scope>NUCLEOTIDE SEQUENCE</scope>
    <source>
        <strain evidence="2">BIT-L3</strain>
    </source>
</reference>
<dbReference type="Gene3D" id="1.10.10.10">
    <property type="entry name" value="Winged helix-like DNA-binding domain superfamily/Winged helix DNA-binding domain"/>
    <property type="match status" value="1"/>
</dbReference>
<dbReference type="AlphaFoldDB" id="A0A8K0XX21"/>
<sequence>MAGLKEVRDLLALRGRLETQQISQLLATPLPRIEALLSHLERMKLAVRVSPASDDACFPGSCRRCPQRKSCLSEQWTLLS</sequence>
<protein>
    <submittedName>
        <fullName evidence="2">Ferrous iron transporter C</fullName>
    </submittedName>
</protein>
<dbReference type="InterPro" id="IPR036390">
    <property type="entry name" value="WH_DNA-bd_sf"/>
</dbReference>
<gene>
    <name evidence="2" type="ORF">JJB97_12420</name>
</gene>
<keyword evidence="3" id="KW-1185">Reference proteome</keyword>
<evidence type="ECO:0000259" key="1">
    <source>
        <dbReference type="Pfam" id="PF09012"/>
    </source>
</evidence>
<proteinExistence type="predicted"/>
<dbReference type="EMBL" id="JAEPBH010000031">
    <property type="protein sequence ID" value="MBK4716115.1"/>
    <property type="molecule type" value="Genomic_DNA"/>
</dbReference>
<feature type="domain" description="Transcriptional regulator HTH-type FeoC" evidence="1">
    <location>
        <begin position="4"/>
        <end position="69"/>
    </location>
</feature>
<dbReference type="RefSeq" id="WP_238714328.1">
    <property type="nucleotide sequence ID" value="NZ_JAEPBH010000031.1"/>
</dbReference>
<evidence type="ECO:0000313" key="3">
    <source>
        <dbReference type="Proteomes" id="UP000659047"/>
    </source>
</evidence>
<accession>A0A8K0XX21</accession>
<name>A0A8K0XX21_9ENTR</name>
<comment type="caution">
    <text evidence="2">The sequence shown here is derived from an EMBL/GenBank/DDBJ whole genome shotgun (WGS) entry which is preliminary data.</text>
</comment>
<evidence type="ECO:0000313" key="2">
    <source>
        <dbReference type="EMBL" id="MBK4716115.1"/>
    </source>
</evidence>
<dbReference type="SUPFAM" id="SSF46785">
    <property type="entry name" value="Winged helix' DNA-binding domain"/>
    <property type="match status" value="1"/>
</dbReference>
<organism evidence="2 3">
    <name type="scientific">Tenebrionibacter intestinalis</name>
    <dbReference type="NCBI Taxonomy" id="2799638"/>
    <lineage>
        <taxon>Bacteria</taxon>
        <taxon>Pseudomonadati</taxon>
        <taxon>Pseudomonadota</taxon>
        <taxon>Gammaproteobacteria</taxon>
        <taxon>Enterobacterales</taxon>
        <taxon>Enterobacteriaceae</taxon>
        <taxon>Tenebrionibacter/Tenebrionicola group</taxon>
        <taxon>Tenebrionibacter</taxon>
    </lineage>
</organism>
<dbReference type="InterPro" id="IPR036388">
    <property type="entry name" value="WH-like_DNA-bd_sf"/>
</dbReference>
<dbReference type="InterPro" id="IPR015102">
    <property type="entry name" value="Tscrpt_reg_HTH_FeoC"/>
</dbReference>
<dbReference type="Pfam" id="PF09012">
    <property type="entry name" value="FeoC"/>
    <property type="match status" value="1"/>
</dbReference>